<dbReference type="InterPro" id="IPR014775">
    <property type="entry name" value="L27_C"/>
</dbReference>
<dbReference type="PROSITE" id="PS51022">
    <property type="entry name" value="L27"/>
    <property type="match status" value="1"/>
</dbReference>
<dbReference type="Pfam" id="PF02828">
    <property type="entry name" value="L27"/>
    <property type="match status" value="1"/>
</dbReference>
<accession>A0AAV4AEQ0</accession>
<reference evidence="2 3" key="1">
    <citation type="journal article" date="2021" name="Elife">
        <title>Chloroplast acquisition without the gene transfer in kleptoplastic sea slugs, Plakobranchus ocellatus.</title>
        <authorList>
            <person name="Maeda T."/>
            <person name="Takahashi S."/>
            <person name="Yoshida T."/>
            <person name="Shimamura S."/>
            <person name="Takaki Y."/>
            <person name="Nagai Y."/>
            <person name="Toyoda A."/>
            <person name="Suzuki Y."/>
            <person name="Arimoto A."/>
            <person name="Ishii H."/>
            <person name="Satoh N."/>
            <person name="Nishiyama T."/>
            <person name="Hasebe M."/>
            <person name="Maruyama T."/>
            <person name="Minagawa J."/>
            <person name="Obokata J."/>
            <person name="Shigenobu S."/>
        </authorList>
    </citation>
    <scope>NUCLEOTIDE SEQUENCE [LARGE SCALE GENOMIC DNA]</scope>
</reference>
<dbReference type="EMBL" id="BLXT01003748">
    <property type="protein sequence ID" value="GFO05367.1"/>
    <property type="molecule type" value="Genomic_DNA"/>
</dbReference>
<comment type="caution">
    <text evidence="2">The sequence shown here is derived from an EMBL/GenBank/DDBJ whole genome shotgun (WGS) entry which is preliminary data.</text>
</comment>
<dbReference type="SMART" id="SM00569">
    <property type="entry name" value="L27"/>
    <property type="match status" value="2"/>
</dbReference>
<feature type="domain" description="L27" evidence="1">
    <location>
        <begin position="66"/>
        <end position="117"/>
    </location>
</feature>
<evidence type="ECO:0000313" key="3">
    <source>
        <dbReference type="Proteomes" id="UP000735302"/>
    </source>
</evidence>
<dbReference type="InterPro" id="IPR004172">
    <property type="entry name" value="L27_dom"/>
</dbReference>
<dbReference type="InterPro" id="IPR050716">
    <property type="entry name" value="MAGUK"/>
</dbReference>
<evidence type="ECO:0000259" key="1">
    <source>
        <dbReference type="PROSITE" id="PS51022"/>
    </source>
</evidence>
<protein>
    <submittedName>
        <fullName evidence="2">Peripheral plasma membrane protein cask</fullName>
    </submittedName>
</protein>
<dbReference type="InterPro" id="IPR036892">
    <property type="entry name" value="L27_dom_sf"/>
</dbReference>
<proteinExistence type="predicted"/>
<dbReference type="SUPFAM" id="SSF101288">
    <property type="entry name" value="L27 domain"/>
    <property type="match status" value="1"/>
</dbReference>
<gene>
    <name evidence="2" type="ORF">PoB_003187200</name>
</gene>
<dbReference type="Proteomes" id="UP000735302">
    <property type="component" value="Unassembled WGS sequence"/>
</dbReference>
<organism evidence="2 3">
    <name type="scientific">Plakobranchus ocellatus</name>
    <dbReference type="NCBI Taxonomy" id="259542"/>
    <lineage>
        <taxon>Eukaryota</taxon>
        <taxon>Metazoa</taxon>
        <taxon>Spiralia</taxon>
        <taxon>Lophotrochozoa</taxon>
        <taxon>Mollusca</taxon>
        <taxon>Gastropoda</taxon>
        <taxon>Heterobranchia</taxon>
        <taxon>Euthyneura</taxon>
        <taxon>Panpulmonata</taxon>
        <taxon>Sacoglossa</taxon>
        <taxon>Placobranchoidea</taxon>
        <taxon>Plakobranchidae</taxon>
        <taxon>Plakobranchus</taxon>
    </lineage>
</organism>
<sequence length="226" mass="24899">MPIATTEALSAKEAIDALADQLDDLYDIGAHRLDLDFLRAILTDETLFNVVDVHEDLEVPLPRACGHDAVSAARDLLEDLPEDDEDAEDLRDIISDPHFRALLVAHDDITNKNFEGDIDNSQNITKGPQLLSPLPPVFNSNQEQVRYVNIRKSETEPLGITVKLDEMNDLQVARILQGSIVDKQGQSCLHWRSPPHRTLSIPFGKCHPGSDTAGLPALATPGNNMD</sequence>
<dbReference type="AlphaFoldDB" id="A0AAV4AEQ0"/>
<name>A0AAV4AEQ0_9GAST</name>
<dbReference type="Gene3D" id="1.10.287.650">
    <property type="entry name" value="L27 domain"/>
    <property type="match status" value="1"/>
</dbReference>
<dbReference type="InterPro" id="IPR036034">
    <property type="entry name" value="PDZ_sf"/>
</dbReference>
<dbReference type="PANTHER" id="PTHR23122">
    <property type="entry name" value="MEMBRANE-ASSOCIATED GUANYLATE KINASE MAGUK"/>
    <property type="match status" value="1"/>
</dbReference>
<keyword evidence="3" id="KW-1185">Reference proteome</keyword>
<evidence type="ECO:0000313" key="2">
    <source>
        <dbReference type="EMBL" id="GFO05367.1"/>
    </source>
</evidence>
<dbReference type="Gene3D" id="2.30.42.10">
    <property type="match status" value="1"/>
</dbReference>